<keyword evidence="2" id="KW-1185">Reference proteome</keyword>
<dbReference type="EMBL" id="JAERRJ010000013">
    <property type="protein sequence ID" value="MBL1078916.1"/>
    <property type="molecule type" value="Genomic_DNA"/>
</dbReference>
<organism evidence="1 2">
    <name type="scientific">Nocardia acididurans</name>
    <dbReference type="NCBI Taxonomy" id="2802282"/>
    <lineage>
        <taxon>Bacteria</taxon>
        <taxon>Bacillati</taxon>
        <taxon>Actinomycetota</taxon>
        <taxon>Actinomycetes</taxon>
        <taxon>Mycobacteriales</taxon>
        <taxon>Nocardiaceae</taxon>
        <taxon>Nocardia</taxon>
    </lineage>
</organism>
<sequence>MPDPRDTSTMIEGRVVYSATDAVRVAFRRGPGEPFALGVTNGRSGRHRLTYADGAIVWVESTPAAHTILERGDGTALGVITRADTSTAVGATAGTLFHFVPDREAVSADLFRLRVLDRMGRDFAHLDVVRTAAGWATGRSADEHWESHLWWDRSGPVLPVPILGTRLLVRHRPDRDERDVLLAACVDITLGLRPYVAEMM</sequence>
<proteinExistence type="predicted"/>
<name>A0ABS1ME45_9NOCA</name>
<accession>A0ABS1ME45</accession>
<comment type="caution">
    <text evidence="1">The sequence shown here is derived from an EMBL/GenBank/DDBJ whole genome shotgun (WGS) entry which is preliminary data.</text>
</comment>
<gene>
    <name evidence="1" type="ORF">JK358_31385</name>
</gene>
<reference evidence="1 2" key="1">
    <citation type="submission" date="2021-01" db="EMBL/GenBank/DDBJ databases">
        <title>WGS of actinomycetes isolated from Thailand.</title>
        <authorList>
            <person name="Thawai C."/>
        </authorList>
    </citation>
    <scope>NUCLEOTIDE SEQUENCE [LARGE SCALE GENOMIC DNA]</scope>
    <source>
        <strain evidence="1 2">LPG 2</strain>
    </source>
</reference>
<protein>
    <submittedName>
        <fullName evidence="1">Uncharacterized protein</fullName>
    </submittedName>
</protein>
<dbReference type="RefSeq" id="WP_201954779.1">
    <property type="nucleotide sequence ID" value="NZ_JAERRJ010000013.1"/>
</dbReference>
<evidence type="ECO:0000313" key="1">
    <source>
        <dbReference type="EMBL" id="MBL1078916.1"/>
    </source>
</evidence>
<dbReference type="Proteomes" id="UP000602198">
    <property type="component" value="Unassembled WGS sequence"/>
</dbReference>
<evidence type="ECO:0000313" key="2">
    <source>
        <dbReference type="Proteomes" id="UP000602198"/>
    </source>
</evidence>